<dbReference type="RefSeq" id="XP_040640770.1">
    <property type="nucleotide sequence ID" value="XM_040778328.1"/>
</dbReference>
<feature type="chain" id="PRO_5001499575" evidence="1">
    <location>
        <begin position="22"/>
        <end position="155"/>
    </location>
</feature>
<keyword evidence="1" id="KW-0732">Signal</keyword>
<evidence type="ECO:0000256" key="1">
    <source>
        <dbReference type="SAM" id="SignalP"/>
    </source>
</evidence>
<dbReference type="Proteomes" id="UP000019804">
    <property type="component" value="Unassembled WGS sequence"/>
</dbReference>
<dbReference type="EMBL" id="KK088416">
    <property type="protein sequence ID" value="EYE97082.1"/>
    <property type="molecule type" value="Genomic_DNA"/>
</dbReference>
<dbReference type="AlphaFoldDB" id="A0A017SJK2"/>
<reference evidence="3" key="1">
    <citation type="journal article" date="2014" name="Nat. Commun.">
        <title>Genomic adaptations of the halophilic Dead Sea filamentous fungus Eurotium rubrum.</title>
        <authorList>
            <person name="Kis-Papo T."/>
            <person name="Weig A.R."/>
            <person name="Riley R."/>
            <person name="Persoh D."/>
            <person name="Salamov A."/>
            <person name="Sun H."/>
            <person name="Lipzen A."/>
            <person name="Wasser S.P."/>
            <person name="Rambold G."/>
            <person name="Grigoriev I.V."/>
            <person name="Nevo E."/>
        </authorList>
    </citation>
    <scope>NUCLEOTIDE SEQUENCE [LARGE SCALE GENOMIC DNA]</scope>
    <source>
        <strain evidence="3">CBS 135680</strain>
    </source>
</reference>
<evidence type="ECO:0000313" key="2">
    <source>
        <dbReference type="EMBL" id="EYE97082.1"/>
    </source>
</evidence>
<name>A0A017SJK2_ASPRC</name>
<evidence type="ECO:0000313" key="3">
    <source>
        <dbReference type="Proteomes" id="UP000019804"/>
    </source>
</evidence>
<protein>
    <submittedName>
        <fullName evidence="2">Uncharacterized protein</fullName>
    </submittedName>
</protein>
<organism evidence="2 3">
    <name type="scientific">Aspergillus ruber (strain CBS 135680)</name>
    <dbReference type="NCBI Taxonomy" id="1388766"/>
    <lineage>
        <taxon>Eukaryota</taxon>
        <taxon>Fungi</taxon>
        <taxon>Dikarya</taxon>
        <taxon>Ascomycota</taxon>
        <taxon>Pezizomycotina</taxon>
        <taxon>Eurotiomycetes</taxon>
        <taxon>Eurotiomycetidae</taxon>
        <taxon>Eurotiales</taxon>
        <taxon>Aspergillaceae</taxon>
        <taxon>Aspergillus</taxon>
        <taxon>Aspergillus subgen. Aspergillus</taxon>
    </lineage>
</organism>
<dbReference type="HOGENOM" id="CLU_1695108_0_0_1"/>
<proteinExistence type="predicted"/>
<keyword evidence="3" id="KW-1185">Reference proteome</keyword>
<sequence length="155" mass="16950">MACWSLFQSMLGLLCPKIITGGVPRQAYMWNTVPAPSLSVYMPMGMKRVSGGIYGASIPTLMLPVSSTTPQHKSVVPNPAPPSPAGLVNYFQAPMKKHRYSQTQADMGEGILQHSTKRNHCLQSYSIQTQVTPIKCNPIDFNPPLSSHAIIRVNL</sequence>
<accession>A0A017SJK2</accession>
<dbReference type="GeneID" id="63693452"/>
<feature type="signal peptide" evidence="1">
    <location>
        <begin position="1"/>
        <end position="21"/>
    </location>
</feature>
<gene>
    <name evidence="2" type="ORF">EURHEDRAFT_318624</name>
</gene>